<dbReference type="InterPro" id="IPR011765">
    <property type="entry name" value="Pept_M16_N"/>
</dbReference>
<name>A0A1I6YJ38_9FLAO</name>
<dbReference type="Gene3D" id="3.30.830.10">
    <property type="entry name" value="Metalloenzyme, LuxS/M16 peptidase-like"/>
    <property type="match status" value="2"/>
</dbReference>
<dbReference type="GO" id="GO:0046872">
    <property type="term" value="F:metal ion binding"/>
    <property type="evidence" value="ECO:0007669"/>
    <property type="project" value="InterPro"/>
</dbReference>
<sequence length="487" mass="55167">MKRILTTSLLGMATLFANAQEKKIDFVEYDLANGMHVILHEDNTTPIVAVSVMYHVGSKNENPDRTGFAHFFEHLLFEGTQNIGRGEYSEIVEKNGGTLNANTSQDRTYYYEILPSNQLELGLWLESERLLHAKVENTGIETQREVVKEEKRQRVDNQPYASFIPESFKRLFKEHPYNWVPIGSMEHLDAAQEEDYVNFYRTFYVPSNAVLSIAGDIDIKETKALIEKYFATIPAGEAINLYRDVENLSDSTFQAKYGVSRADFNTQNFAKPSSKEAKKVYKTSKKTDVVIPRPSATEAPLTANIVDTVYDNITLPGVFFSYHAPAQNTEDSYTLQMAMDILSSGASSRLNKEIVEKKELAVQSFSFIYPLEDPGMAVVASIASKDASIDSLKAAMDAEITRICTELVSEEEFQKIKNQYENSFYSSNGRIAGIAENLANNYMYFNNTNLINSELEAYEKITREDIMRVAKKYLATNARVELYYLPK</sequence>
<evidence type="ECO:0000256" key="1">
    <source>
        <dbReference type="ARBA" id="ARBA00007261"/>
    </source>
</evidence>
<dbReference type="Pfam" id="PF00675">
    <property type="entry name" value="Peptidase_M16"/>
    <property type="match status" value="1"/>
</dbReference>
<dbReference type="GO" id="GO:0006508">
    <property type="term" value="P:proteolysis"/>
    <property type="evidence" value="ECO:0007669"/>
    <property type="project" value="UniProtKB-KW"/>
</dbReference>
<comment type="similarity">
    <text evidence="1">Belongs to the peptidase M16 family.</text>
</comment>
<dbReference type="InterPro" id="IPR050626">
    <property type="entry name" value="Peptidase_M16"/>
</dbReference>
<dbReference type="RefSeq" id="WP_090246873.1">
    <property type="nucleotide sequence ID" value="NZ_FPAS01000001.1"/>
</dbReference>
<dbReference type="AlphaFoldDB" id="A0A1I6YJ38"/>
<dbReference type="InterPro" id="IPR007863">
    <property type="entry name" value="Peptidase_M16_C"/>
</dbReference>
<keyword evidence="4" id="KW-0862">Zinc</keyword>
<evidence type="ECO:0000259" key="7">
    <source>
        <dbReference type="Pfam" id="PF00675"/>
    </source>
</evidence>
<feature type="domain" description="Peptidase M16 N-terminal" evidence="7">
    <location>
        <begin position="37"/>
        <end position="159"/>
    </location>
</feature>
<evidence type="ECO:0000313" key="9">
    <source>
        <dbReference type="EMBL" id="SFT50324.1"/>
    </source>
</evidence>
<evidence type="ECO:0000256" key="6">
    <source>
        <dbReference type="SAM" id="SignalP"/>
    </source>
</evidence>
<dbReference type="OrthoDB" id="9811314at2"/>
<evidence type="ECO:0000256" key="5">
    <source>
        <dbReference type="ARBA" id="ARBA00023049"/>
    </source>
</evidence>
<gene>
    <name evidence="9" type="ORF">SAMN05216474_0926</name>
</gene>
<evidence type="ECO:0000256" key="3">
    <source>
        <dbReference type="ARBA" id="ARBA00022801"/>
    </source>
</evidence>
<dbReference type="InterPro" id="IPR011249">
    <property type="entry name" value="Metalloenz_LuxS/M16"/>
</dbReference>
<reference evidence="9 10" key="1">
    <citation type="submission" date="2016-10" db="EMBL/GenBank/DDBJ databases">
        <authorList>
            <person name="de Groot N.N."/>
        </authorList>
    </citation>
    <scope>NUCLEOTIDE SEQUENCE [LARGE SCALE GENOMIC DNA]</scope>
    <source>
        <strain evidence="9 10">CGMCC 1.7005</strain>
    </source>
</reference>
<dbReference type="EMBL" id="FPAS01000001">
    <property type="protein sequence ID" value="SFT50324.1"/>
    <property type="molecule type" value="Genomic_DNA"/>
</dbReference>
<evidence type="ECO:0000313" key="10">
    <source>
        <dbReference type="Proteomes" id="UP000236454"/>
    </source>
</evidence>
<keyword evidence="3" id="KW-0378">Hydrolase</keyword>
<dbReference type="STRING" id="477690.SAMN05216474_0926"/>
<proteinExistence type="inferred from homology"/>
<dbReference type="Pfam" id="PF05193">
    <property type="entry name" value="Peptidase_M16_C"/>
    <property type="match status" value="1"/>
</dbReference>
<feature type="signal peptide" evidence="6">
    <location>
        <begin position="1"/>
        <end position="19"/>
    </location>
</feature>
<accession>A0A1I6YJ38</accession>
<keyword evidence="10" id="KW-1185">Reference proteome</keyword>
<dbReference type="Proteomes" id="UP000236454">
    <property type="component" value="Unassembled WGS sequence"/>
</dbReference>
<organism evidence="9 10">
    <name type="scientific">Lishizhenia tianjinensis</name>
    <dbReference type="NCBI Taxonomy" id="477690"/>
    <lineage>
        <taxon>Bacteria</taxon>
        <taxon>Pseudomonadati</taxon>
        <taxon>Bacteroidota</taxon>
        <taxon>Flavobacteriia</taxon>
        <taxon>Flavobacteriales</taxon>
        <taxon>Crocinitomicaceae</taxon>
        <taxon>Lishizhenia</taxon>
    </lineage>
</organism>
<keyword evidence="2" id="KW-0645">Protease</keyword>
<dbReference type="PANTHER" id="PTHR43690">
    <property type="entry name" value="NARDILYSIN"/>
    <property type="match status" value="1"/>
</dbReference>
<dbReference type="SUPFAM" id="SSF63411">
    <property type="entry name" value="LuxS/MPP-like metallohydrolase"/>
    <property type="match status" value="2"/>
</dbReference>
<dbReference type="PANTHER" id="PTHR43690:SF35">
    <property type="entry name" value="NON-CATALYTIC MEMBER OF PEPTIDASE SUBFAMILY M16B-RELATED"/>
    <property type="match status" value="1"/>
</dbReference>
<feature type="domain" description="Peptidase M16 C-terminal" evidence="8">
    <location>
        <begin position="194"/>
        <end position="420"/>
    </location>
</feature>
<feature type="chain" id="PRO_5014809203" evidence="6">
    <location>
        <begin position="20"/>
        <end position="487"/>
    </location>
</feature>
<dbReference type="GO" id="GO:0008237">
    <property type="term" value="F:metallopeptidase activity"/>
    <property type="evidence" value="ECO:0007669"/>
    <property type="project" value="UniProtKB-KW"/>
</dbReference>
<evidence type="ECO:0000256" key="4">
    <source>
        <dbReference type="ARBA" id="ARBA00022833"/>
    </source>
</evidence>
<evidence type="ECO:0000259" key="8">
    <source>
        <dbReference type="Pfam" id="PF05193"/>
    </source>
</evidence>
<keyword evidence="6" id="KW-0732">Signal</keyword>
<evidence type="ECO:0000256" key="2">
    <source>
        <dbReference type="ARBA" id="ARBA00022670"/>
    </source>
</evidence>
<keyword evidence="5" id="KW-0482">Metalloprotease</keyword>
<protein>
    <submittedName>
        <fullName evidence="9">Predicted Zn-dependent peptidase</fullName>
    </submittedName>
</protein>